<feature type="domain" description="Glycosyl hydrolase family 92 N-terminal" evidence="5">
    <location>
        <begin position="32"/>
        <end position="237"/>
    </location>
</feature>
<reference evidence="6 7" key="1">
    <citation type="submission" date="2018-08" db="EMBL/GenBank/DDBJ databases">
        <title>A genome reference for cultivated species of the human gut microbiota.</title>
        <authorList>
            <person name="Zou Y."/>
            <person name="Xue W."/>
            <person name="Luo G."/>
        </authorList>
    </citation>
    <scope>NUCLEOTIDE SEQUENCE [LARGE SCALE GENOMIC DNA]</scope>
    <source>
        <strain evidence="6 7">AM40-30BH</strain>
    </source>
</reference>
<dbReference type="GO" id="GO:0000224">
    <property type="term" value="F:peptide-N4-(N-acetyl-beta-glucosaminyl)asparagine amidase activity"/>
    <property type="evidence" value="ECO:0007669"/>
    <property type="project" value="TreeGrafter"/>
</dbReference>
<dbReference type="FunFam" id="3.30.2080.10:FF:000001">
    <property type="entry name" value="Alpha-1,2-mannosidase subfamily"/>
    <property type="match status" value="1"/>
</dbReference>
<dbReference type="Gene3D" id="1.20.1050.60">
    <property type="entry name" value="alpha-1,2-mannosidase"/>
    <property type="match status" value="1"/>
</dbReference>
<sequence length="755" mass="86668">MNKPALLYIASYLFTILLSGCSSENTKTPVDYVNPYMGNISHLLVPTYPTVHLPNSMLRVYPERANYTSELIKGLPIAVTSHRGSSVFNLNPFQGNESDACSEVYYSYDQEKITPYRYTVFLDKNKINVDYAPSHRSAIYTIQFEENRKEANFILLNVGNGKLTFNEEGHIEGYQIIDNSQTKIYLYLETEQKPHSTGFLSGTSVYYGASSINGENKSAVLKYNKETQTINIRYGISFISSEQAKSNLRKEIRTFDVNQVAEKGKDIWNKALSSISIKGGNENDKIVFYTSLYRVYERMINISEEGKYYSAFDHQIHNDEGIPFYTDDWIWDTYRAAHPLRILIDPEAEQAMIHSYLRMAEQSAEFWLPTFPEITGDSHRMNGNHGVIVLWDSYIKGLTNFDLETAYKTSKGALTEKTLLPWQKAPYTELDTFYRTKGYYPALHPDQEETVAQVSPTEKRQAVAVTLGTCYDDWCLSQIAKKLNFDDDYNYFLNASYNYRNLFNEETSFFHPKDKNGNFIMPFDYRYAGGQGGREYYDENNGWIYRWDVAHRISDLITLMGGKEQFIRNLDDLFTEPLGMEKFLFYRQFPDHTGNVGQFSMANEPSLHIPYLYNYAGKPWMTQKRIRQLLKQWFRNDLMGVPGDEDGGGLSAFVVFSSMGFYPVTPGIPVYNIGSPLFQSIKIDLKNGKTFEIEALNNSEENKYIQSATLNGKKWNKPWFSHDEIKNGGKLILIMGNRANPEWGSSPESVPPSGE</sequence>
<dbReference type="PROSITE" id="PS51257">
    <property type="entry name" value="PROKAR_LIPOPROTEIN"/>
    <property type="match status" value="1"/>
</dbReference>
<comment type="cofactor">
    <cofactor evidence="1">
        <name>Ca(2+)</name>
        <dbReference type="ChEBI" id="CHEBI:29108"/>
    </cofactor>
</comment>
<protein>
    <submittedName>
        <fullName evidence="6">Glycoside hydrolase family 92 protein</fullName>
    </submittedName>
</protein>
<dbReference type="GO" id="GO:0005829">
    <property type="term" value="C:cytosol"/>
    <property type="evidence" value="ECO:0007669"/>
    <property type="project" value="TreeGrafter"/>
</dbReference>
<dbReference type="Gene3D" id="2.70.98.10">
    <property type="match status" value="1"/>
</dbReference>
<proteinExistence type="predicted"/>
<evidence type="ECO:0000313" key="6">
    <source>
        <dbReference type="EMBL" id="RHB37145.1"/>
    </source>
</evidence>
<evidence type="ECO:0000259" key="5">
    <source>
        <dbReference type="Pfam" id="PF17678"/>
    </source>
</evidence>
<comment type="subunit">
    <text evidence="2">Monomer.</text>
</comment>
<dbReference type="PANTHER" id="PTHR12143:SF43">
    <property type="entry name" value="PUTATIVE-RELATED"/>
    <property type="match status" value="1"/>
</dbReference>
<evidence type="ECO:0000256" key="2">
    <source>
        <dbReference type="ARBA" id="ARBA00011245"/>
    </source>
</evidence>
<dbReference type="GO" id="GO:0030246">
    <property type="term" value="F:carbohydrate binding"/>
    <property type="evidence" value="ECO:0007669"/>
    <property type="project" value="InterPro"/>
</dbReference>
<organism evidence="6 7">
    <name type="scientific">Bacteroides nordii</name>
    <dbReference type="NCBI Taxonomy" id="291645"/>
    <lineage>
        <taxon>Bacteria</taxon>
        <taxon>Pseudomonadati</taxon>
        <taxon>Bacteroidota</taxon>
        <taxon>Bacteroidia</taxon>
        <taxon>Bacteroidales</taxon>
        <taxon>Bacteroidaceae</taxon>
        <taxon>Bacteroides</taxon>
    </lineage>
</organism>
<accession>A0A413VU31</accession>
<comment type="caution">
    <text evidence="6">The sequence shown here is derived from an EMBL/GenBank/DDBJ whole genome shotgun (WGS) entry which is preliminary data.</text>
</comment>
<evidence type="ECO:0000256" key="1">
    <source>
        <dbReference type="ARBA" id="ARBA00001913"/>
    </source>
</evidence>
<dbReference type="NCBIfam" id="TIGR01180">
    <property type="entry name" value="aman2_put"/>
    <property type="match status" value="1"/>
</dbReference>
<dbReference type="SUPFAM" id="SSF48208">
    <property type="entry name" value="Six-hairpin glycosidases"/>
    <property type="match status" value="1"/>
</dbReference>
<dbReference type="Pfam" id="PF07971">
    <property type="entry name" value="Glyco_hydro_92"/>
    <property type="match status" value="1"/>
</dbReference>
<dbReference type="InterPro" id="IPR041371">
    <property type="entry name" value="GH92_N"/>
</dbReference>
<dbReference type="InterPro" id="IPR014718">
    <property type="entry name" value="GH-type_carb-bd"/>
</dbReference>
<dbReference type="Gene3D" id="3.30.2080.10">
    <property type="entry name" value="GH92 mannosidase domain"/>
    <property type="match status" value="1"/>
</dbReference>
<keyword evidence="6" id="KW-0378">Hydrolase</keyword>
<dbReference type="EMBL" id="QSGO01000003">
    <property type="protein sequence ID" value="RHB37145.1"/>
    <property type="molecule type" value="Genomic_DNA"/>
</dbReference>
<evidence type="ECO:0000256" key="3">
    <source>
        <dbReference type="ARBA" id="ARBA00022837"/>
    </source>
</evidence>
<dbReference type="InterPro" id="IPR012939">
    <property type="entry name" value="Glyco_hydro_92"/>
</dbReference>
<dbReference type="InterPro" id="IPR050883">
    <property type="entry name" value="PNGase"/>
</dbReference>
<gene>
    <name evidence="6" type="ORF">DW888_06270</name>
</gene>
<dbReference type="GO" id="GO:0005975">
    <property type="term" value="P:carbohydrate metabolic process"/>
    <property type="evidence" value="ECO:0007669"/>
    <property type="project" value="InterPro"/>
</dbReference>
<dbReference type="PANTHER" id="PTHR12143">
    <property type="entry name" value="PEPTIDE N-GLYCANASE PNGASE -RELATED"/>
    <property type="match status" value="1"/>
</dbReference>
<dbReference type="Pfam" id="PF17678">
    <property type="entry name" value="Glyco_hydro_92N"/>
    <property type="match status" value="1"/>
</dbReference>
<dbReference type="InterPro" id="IPR008928">
    <property type="entry name" value="6-hairpin_glycosidase_sf"/>
</dbReference>
<keyword evidence="3" id="KW-0106">Calcium</keyword>
<feature type="domain" description="Glycosyl hydrolase family 92" evidence="4">
    <location>
        <begin position="243"/>
        <end position="736"/>
    </location>
</feature>
<dbReference type="AlphaFoldDB" id="A0A413VU31"/>
<evidence type="ECO:0000259" key="4">
    <source>
        <dbReference type="Pfam" id="PF07971"/>
    </source>
</evidence>
<dbReference type="Proteomes" id="UP000284379">
    <property type="component" value="Unassembled WGS sequence"/>
</dbReference>
<dbReference type="GO" id="GO:0006516">
    <property type="term" value="P:glycoprotein catabolic process"/>
    <property type="evidence" value="ECO:0007669"/>
    <property type="project" value="TreeGrafter"/>
</dbReference>
<dbReference type="InterPro" id="IPR005887">
    <property type="entry name" value="GH92_a_mannosidase_put"/>
</dbReference>
<evidence type="ECO:0000313" key="7">
    <source>
        <dbReference type="Proteomes" id="UP000284379"/>
    </source>
</evidence>
<name>A0A413VU31_9BACE</name>
<dbReference type="RefSeq" id="WP_002558829.1">
    <property type="nucleotide sequence ID" value="NZ_CABJFV010000003.1"/>
</dbReference>
<dbReference type="Gene3D" id="1.20.1610.10">
    <property type="entry name" value="alpha-1,2-mannosidases domains"/>
    <property type="match status" value="1"/>
</dbReference>